<accession>A0A383DAT2</accession>
<sequence>MLQKKCGWLGFTSFLYPAGQTTLIFNQEWIKRRQLPELTID</sequence>
<dbReference type="EMBL" id="UINC01215625">
    <property type="protein sequence ID" value="SVE41399.1"/>
    <property type="molecule type" value="Genomic_DNA"/>
</dbReference>
<reference evidence="1" key="1">
    <citation type="submission" date="2018-05" db="EMBL/GenBank/DDBJ databases">
        <authorList>
            <person name="Lanie J.A."/>
            <person name="Ng W.-L."/>
            <person name="Kazmierczak K.M."/>
            <person name="Andrzejewski T.M."/>
            <person name="Davidsen T.M."/>
            <person name="Wayne K.J."/>
            <person name="Tettelin H."/>
            <person name="Glass J.I."/>
            <person name="Rusch D."/>
            <person name="Podicherti R."/>
            <person name="Tsui H.-C.T."/>
            <person name="Winkler M.E."/>
        </authorList>
    </citation>
    <scope>NUCLEOTIDE SEQUENCE</scope>
</reference>
<name>A0A383DAT2_9ZZZZ</name>
<protein>
    <submittedName>
        <fullName evidence="1">Uncharacterized protein</fullName>
    </submittedName>
</protein>
<proteinExistence type="predicted"/>
<organism evidence="1">
    <name type="scientific">marine metagenome</name>
    <dbReference type="NCBI Taxonomy" id="408172"/>
    <lineage>
        <taxon>unclassified sequences</taxon>
        <taxon>metagenomes</taxon>
        <taxon>ecological metagenomes</taxon>
    </lineage>
</organism>
<dbReference type="AlphaFoldDB" id="A0A383DAT2"/>
<gene>
    <name evidence="1" type="ORF">METZ01_LOCUS494253</name>
</gene>
<evidence type="ECO:0000313" key="1">
    <source>
        <dbReference type="EMBL" id="SVE41399.1"/>
    </source>
</evidence>